<dbReference type="AlphaFoldDB" id="A0AAV7KTX9"/>
<comment type="caution">
    <text evidence="2">The sequence shown here is derived from an EMBL/GenBank/DDBJ whole genome shotgun (WGS) entry which is preliminary data.</text>
</comment>
<dbReference type="Proteomes" id="UP001066276">
    <property type="component" value="Chromosome 12"/>
</dbReference>
<feature type="region of interest" description="Disordered" evidence="1">
    <location>
        <begin position="1"/>
        <end position="26"/>
    </location>
</feature>
<sequence length="172" mass="18846">MTRKGWARLSEGTKSPPRDSTSSPAKRLPPSIICLSLWSQGSFLVVAGLQQHRVQAIKGAPPLNHRSQDRGKSCQGCAGFQEGLAGSARACHQFPKRPARAAHSFCFPRRQRRGHLTFCGRRRAGVLRECPGSGARLQPLKPLLLTWPRRPAAQLTSSIRAAAHNSARSQLR</sequence>
<dbReference type="EMBL" id="JANPWB010000016">
    <property type="protein sequence ID" value="KAJ1081670.1"/>
    <property type="molecule type" value="Genomic_DNA"/>
</dbReference>
<accession>A0AAV7KTX9</accession>
<protein>
    <submittedName>
        <fullName evidence="2">Uncharacterized protein</fullName>
    </submittedName>
</protein>
<name>A0AAV7KTX9_PLEWA</name>
<organism evidence="2 3">
    <name type="scientific">Pleurodeles waltl</name>
    <name type="common">Iberian ribbed newt</name>
    <dbReference type="NCBI Taxonomy" id="8319"/>
    <lineage>
        <taxon>Eukaryota</taxon>
        <taxon>Metazoa</taxon>
        <taxon>Chordata</taxon>
        <taxon>Craniata</taxon>
        <taxon>Vertebrata</taxon>
        <taxon>Euteleostomi</taxon>
        <taxon>Amphibia</taxon>
        <taxon>Batrachia</taxon>
        <taxon>Caudata</taxon>
        <taxon>Salamandroidea</taxon>
        <taxon>Salamandridae</taxon>
        <taxon>Pleurodelinae</taxon>
        <taxon>Pleurodeles</taxon>
    </lineage>
</organism>
<evidence type="ECO:0000313" key="3">
    <source>
        <dbReference type="Proteomes" id="UP001066276"/>
    </source>
</evidence>
<gene>
    <name evidence="2" type="ORF">NDU88_001848</name>
</gene>
<evidence type="ECO:0000313" key="2">
    <source>
        <dbReference type="EMBL" id="KAJ1081670.1"/>
    </source>
</evidence>
<reference evidence="2" key="1">
    <citation type="journal article" date="2022" name="bioRxiv">
        <title>Sequencing and chromosome-scale assembly of the giantPleurodeles waltlgenome.</title>
        <authorList>
            <person name="Brown T."/>
            <person name="Elewa A."/>
            <person name="Iarovenko S."/>
            <person name="Subramanian E."/>
            <person name="Araus A.J."/>
            <person name="Petzold A."/>
            <person name="Susuki M."/>
            <person name="Suzuki K.-i.T."/>
            <person name="Hayashi T."/>
            <person name="Toyoda A."/>
            <person name="Oliveira C."/>
            <person name="Osipova E."/>
            <person name="Leigh N.D."/>
            <person name="Simon A."/>
            <person name="Yun M.H."/>
        </authorList>
    </citation>
    <scope>NUCLEOTIDE SEQUENCE</scope>
    <source>
        <strain evidence="2">20211129_DDA</strain>
        <tissue evidence="2">Liver</tissue>
    </source>
</reference>
<proteinExistence type="predicted"/>
<keyword evidence="3" id="KW-1185">Reference proteome</keyword>
<evidence type="ECO:0000256" key="1">
    <source>
        <dbReference type="SAM" id="MobiDB-lite"/>
    </source>
</evidence>